<dbReference type="GeneID" id="95792220"/>
<evidence type="ECO:0000313" key="3">
    <source>
        <dbReference type="Proteomes" id="UP000565089"/>
    </source>
</evidence>
<accession>A0A7W7DGR4</accession>
<sequence length="55" mass="5811">MRNTGTPRRRNLLVLVLVVLLLVVVMPVPGGKRNGAGLPATRRPSTAAPKGRDAP</sequence>
<comment type="caution">
    <text evidence="2">The sequence shown here is derived from an EMBL/GenBank/DDBJ whole genome shotgun (WGS) entry which is preliminary data.</text>
</comment>
<dbReference type="Proteomes" id="UP000565089">
    <property type="component" value="Unassembled WGS sequence"/>
</dbReference>
<dbReference type="EMBL" id="JACHMS010000001">
    <property type="protein sequence ID" value="MBB4710260.1"/>
    <property type="molecule type" value="Genomic_DNA"/>
</dbReference>
<proteinExistence type="predicted"/>
<organism evidence="2 3">
    <name type="scientific">Streptomyces luteogriseus</name>
    <dbReference type="NCBI Taxonomy" id="68233"/>
    <lineage>
        <taxon>Bacteria</taxon>
        <taxon>Bacillati</taxon>
        <taxon>Actinomycetota</taxon>
        <taxon>Actinomycetes</taxon>
        <taxon>Kitasatosporales</taxon>
        <taxon>Streptomycetaceae</taxon>
        <taxon>Streptomyces</taxon>
    </lineage>
</organism>
<evidence type="ECO:0000313" key="2">
    <source>
        <dbReference type="EMBL" id="MBB4710260.1"/>
    </source>
</evidence>
<feature type="region of interest" description="Disordered" evidence="1">
    <location>
        <begin position="29"/>
        <end position="55"/>
    </location>
</feature>
<evidence type="ECO:0000256" key="1">
    <source>
        <dbReference type="SAM" id="MobiDB-lite"/>
    </source>
</evidence>
<name>A0A7W7DGR4_9ACTN</name>
<reference evidence="2 3" key="1">
    <citation type="submission" date="2020-08" db="EMBL/GenBank/DDBJ databases">
        <title>Sequencing the genomes of 1000 actinobacteria strains.</title>
        <authorList>
            <person name="Klenk H.-P."/>
        </authorList>
    </citation>
    <scope>NUCLEOTIDE SEQUENCE [LARGE SCALE GENOMIC DNA]</scope>
    <source>
        <strain evidence="2 3">DSM 40483</strain>
    </source>
</reference>
<keyword evidence="3" id="KW-1185">Reference proteome</keyword>
<dbReference type="RefSeq" id="WP_184906841.1">
    <property type="nucleotide sequence ID" value="NZ_JACHMS010000001.1"/>
</dbReference>
<gene>
    <name evidence="2" type="ORF">BJ965_000142</name>
</gene>
<dbReference type="AlphaFoldDB" id="A0A7W7DGR4"/>
<protein>
    <submittedName>
        <fullName evidence="2">Uncharacterized protein</fullName>
    </submittedName>
</protein>